<organism evidence="1 2">
    <name type="scientific">Paenibacillus yanchengensis</name>
    <dbReference type="NCBI Taxonomy" id="2035833"/>
    <lineage>
        <taxon>Bacteria</taxon>
        <taxon>Bacillati</taxon>
        <taxon>Bacillota</taxon>
        <taxon>Bacilli</taxon>
        <taxon>Bacillales</taxon>
        <taxon>Paenibacillaceae</taxon>
        <taxon>Paenibacillus</taxon>
    </lineage>
</organism>
<comment type="caution">
    <text evidence="1">The sequence shown here is derived from an EMBL/GenBank/DDBJ whole genome shotgun (WGS) entry which is preliminary data.</text>
</comment>
<evidence type="ECO:0000313" key="1">
    <source>
        <dbReference type="EMBL" id="MFD2115267.1"/>
    </source>
</evidence>
<proteinExistence type="predicted"/>
<protein>
    <submittedName>
        <fullName evidence="1">Uncharacterized protein</fullName>
    </submittedName>
</protein>
<keyword evidence="2" id="KW-1185">Reference proteome</keyword>
<evidence type="ECO:0000313" key="2">
    <source>
        <dbReference type="Proteomes" id="UP001597362"/>
    </source>
</evidence>
<dbReference type="Proteomes" id="UP001597362">
    <property type="component" value="Unassembled WGS sequence"/>
</dbReference>
<name>A0ABW4YHV5_9BACL</name>
<dbReference type="RefSeq" id="WP_377770297.1">
    <property type="nucleotide sequence ID" value="NZ_JBHUHO010000014.1"/>
</dbReference>
<gene>
    <name evidence="1" type="ORF">ACFSJH_05905</name>
</gene>
<dbReference type="EMBL" id="JBHUHO010000014">
    <property type="protein sequence ID" value="MFD2115267.1"/>
    <property type="molecule type" value="Genomic_DNA"/>
</dbReference>
<sequence length="133" mass="14532">MWFLTGFGGFIKQGSTKVISKQVAKNSIKATSGKIFWGSWDDYAKVIVGEEEFGVVGNGLYTKHAVNRMQPSANKYGSRIVQAGGDYGRGVPPSFMEYVLQNLSGKLQPNGNLSYISDTLQVIVNEFGTIITK</sequence>
<accession>A0ABW4YHV5</accession>
<reference evidence="2" key="1">
    <citation type="journal article" date="2019" name="Int. J. Syst. Evol. Microbiol.">
        <title>The Global Catalogue of Microorganisms (GCM) 10K type strain sequencing project: providing services to taxonomists for standard genome sequencing and annotation.</title>
        <authorList>
            <consortium name="The Broad Institute Genomics Platform"/>
            <consortium name="The Broad Institute Genome Sequencing Center for Infectious Disease"/>
            <person name="Wu L."/>
            <person name="Ma J."/>
        </authorList>
    </citation>
    <scope>NUCLEOTIDE SEQUENCE [LARGE SCALE GENOMIC DNA]</scope>
    <source>
        <strain evidence="2">GH52</strain>
    </source>
</reference>